<comment type="caution">
    <text evidence="3">The sequence shown here is derived from an EMBL/GenBank/DDBJ whole genome shotgun (WGS) entry which is preliminary data.</text>
</comment>
<feature type="domain" description="F5/8 type C" evidence="2">
    <location>
        <begin position="644"/>
        <end position="786"/>
    </location>
</feature>
<dbReference type="InterPro" id="IPR012334">
    <property type="entry name" value="Pectin_lyas_fold"/>
</dbReference>
<dbReference type="PROSITE" id="PS50022">
    <property type="entry name" value="FA58C_3"/>
    <property type="match status" value="1"/>
</dbReference>
<reference evidence="4" key="1">
    <citation type="journal article" date="2019" name="Int. J. Syst. Evol. Microbiol.">
        <title>The Global Catalogue of Microorganisms (GCM) 10K type strain sequencing project: providing services to taxonomists for standard genome sequencing and annotation.</title>
        <authorList>
            <consortium name="The Broad Institute Genomics Platform"/>
            <consortium name="The Broad Institute Genome Sequencing Center for Infectious Disease"/>
            <person name="Wu L."/>
            <person name="Ma J."/>
        </authorList>
    </citation>
    <scope>NUCLEOTIDE SEQUENCE [LARGE SCALE GENOMIC DNA]</scope>
    <source>
        <strain evidence="4">JCM 17933</strain>
    </source>
</reference>
<dbReference type="InterPro" id="IPR006626">
    <property type="entry name" value="PbH1"/>
</dbReference>
<dbReference type="SMART" id="SM00710">
    <property type="entry name" value="PbH1"/>
    <property type="match status" value="6"/>
</dbReference>
<protein>
    <submittedName>
        <fullName evidence="3">Glycosyl hydrolase family 28-related protein</fullName>
    </submittedName>
</protein>
<dbReference type="SUPFAM" id="SSF49785">
    <property type="entry name" value="Galactose-binding domain-like"/>
    <property type="match status" value="1"/>
</dbReference>
<evidence type="ECO:0000259" key="2">
    <source>
        <dbReference type="PROSITE" id="PS50022"/>
    </source>
</evidence>
<evidence type="ECO:0000313" key="3">
    <source>
        <dbReference type="EMBL" id="GAA4482026.1"/>
    </source>
</evidence>
<dbReference type="EMBL" id="BAABHF010000006">
    <property type="protein sequence ID" value="GAA4482026.1"/>
    <property type="molecule type" value="Genomic_DNA"/>
</dbReference>
<dbReference type="InterPro" id="IPR033801">
    <property type="entry name" value="CBM6-CBM35-CBM36-like_1"/>
</dbReference>
<sequence>MVTSGHPPTPRRPVARPRLTAMALAVTSALGLAGGVLVVPALSAPSASAATTAETPWSFPGRGATVPFTEVEAENAATNGTVIGSDRVYTHLPSEASGRRAVTLSGSGKYVEFTLPKAANAMSVRYSVPDGANGAGITTPVDLVVNGTKLKDLSLTSKYSWYYGGYPFSNNPGDGNPHHFYDETRTMFGSTLAAGTKVRIQTSGGTTAAVTVDLADFEAVPAPIAQPAGSLSVDSFGAARNSSTDSTAAFQAAVDAGKAQNKVVYIPQGTYTLYGHVIVDGVTLAGAGPWYSVLTGRDPNNRSRAAGIYGKYVADGGPSQNVTLKDFAIIGEITERVDADQVNGIGGAMSNSTVDDLWIQHTKVGAWMDGPMDHFTIKNSRILDQTADGVNFHIGVTDSTVTNTFVRNTGDDGLASWPENKPNVNDAFTHNTVVAPVLANNIVTYGGRDFTISDNVVSDTVTNGGGIHVANRYPGVNSGSGTAVAGTITVARNALLRAGNSDYNWHFGVGALWFDGLNEAINATINVTDSDIIDSSYEAIQFIEGGATHTVNFDNVNVAGTGTYMIQAQAGATATFTNVKASYIGAGVDIHNCVGGSFAPTYGSGNSGWSLSSTVCTGQWPDPNYIYPGGGGSTPPPTDPPPTCQPGSGNLARGKAVTASSHTQNYVETNAVDGDANSYWESANNTFPQRITVDLCASTDVGRVVLKLPPSSAWATRTQTLSILGSTDGSSYTTLAGSRGVTFDPSSGNTATVSFPATKTRYVRVEITANTGWPAGQLSEFEVYAS</sequence>
<dbReference type="Pfam" id="PF00754">
    <property type="entry name" value="F5_F8_type_C"/>
    <property type="match status" value="1"/>
</dbReference>
<keyword evidence="3" id="KW-0378">Hydrolase</keyword>
<organism evidence="3 4">
    <name type="scientific">Actinoallomurus oryzae</name>
    <dbReference type="NCBI Taxonomy" id="502180"/>
    <lineage>
        <taxon>Bacteria</taxon>
        <taxon>Bacillati</taxon>
        <taxon>Actinomycetota</taxon>
        <taxon>Actinomycetes</taxon>
        <taxon>Streptosporangiales</taxon>
        <taxon>Thermomonosporaceae</taxon>
        <taxon>Actinoallomurus</taxon>
    </lineage>
</organism>
<keyword evidence="4" id="KW-1185">Reference proteome</keyword>
<dbReference type="Pfam" id="PF22815">
    <property type="entry name" value="CatAgl_D1"/>
    <property type="match status" value="1"/>
</dbReference>
<dbReference type="SUPFAM" id="SSF51126">
    <property type="entry name" value="Pectin lyase-like"/>
    <property type="match status" value="1"/>
</dbReference>
<dbReference type="InterPro" id="IPR011050">
    <property type="entry name" value="Pectin_lyase_fold/virulence"/>
</dbReference>
<dbReference type="InterPro" id="IPR000421">
    <property type="entry name" value="FA58C"/>
</dbReference>
<dbReference type="CDD" id="cd14490">
    <property type="entry name" value="CBM6-CBM35-CBM36_like_1"/>
    <property type="match status" value="1"/>
</dbReference>
<dbReference type="InterPro" id="IPR055149">
    <property type="entry name" value="Agl_cat_D2"/>
</dbReference>
<accession>A0ABP8P834</accession>
<dbReference type="Pfam" id="PF22816">
    <property type="entry name" value="CatAgl_D2"/>
    <property type="match status" value="1"/>
</dbReference>
<name>A0ABP8P834_9ACTN</name>
<dbReference type="InterPro" id="IPR008979">
    <property type="entry name" value="Galactose-bd-like_sf"/>
</dbReference>
<feature type="compositionally biased region" description="Pro residues" evidence="1">
    <location>
        <begin position="634"/>
        <end position="644"/>
    </location>
</feature>
<dbReference type="Gene3D" id="2.60.120.260">
    <property type="entry name" value="Galactose-binding domain-like"/>
    <property type="match status" value="2"/>
</dbReference>
<dbReference type="GO" id="GO:0016787">
    <property type="term" value="F:hydrolase activity"/>
    <property type="evidence" value="ECO:0007669"/>
    <property type="project" value="UniProtKB-KW"/>
</dbReference>
<evidence type="ECO:0000313" key="4">
    <source>
        <dbReference type="Proteomes" id="UP001500503"/>
    </source>
</evidence>
<proteinExistence type="predicted"/>
<evidence type="ECO:0000256" key="1">
    <source>
        <dbReference type="SAM" id="MobiDB-lite"/>
    </source>
</evidence>
<gene>
    <name evidence="3" type="ORF">GCM10023191_001740</name>
</gene>
<feature type="region of interest" description="Disordered" evidence="1">
    <location>
        <begin position="629"/>
        <end position="653"/>
    </location>
</feature>
<dbReference type="SMART" id="SM00231">
    <property type="entry name" value="FA58C"/>
    <property type="match status" value="1"/>
</dbReference>
<dbReference type="Gene3D" id="2.160.20.10">
    <property type="entry name" value="Single-stranded right-handed beta-helix, Pectin lyase-like"/>
    <property type="match status" value="1"/>
</dbReference>
<dbReference type="Proteomes" id="UP001500503">
    <property type="component" value="Unassembled WGS sequence"/>
</dbReference>